<dbReference type="PROSITE" id="PS51848">
    <property type="entry name" value="BMERB"/>
    <property type="match status" value="1"/>
</dbReference>
<feature type="compositionally biased region" description="Basic and acidic residues" evidence="2">
    <location>
        <begin position="111"/>
        <end position="125"/>
    </location>
</feature>
<feature type="domain" description="BMERB" evidence="3">
    <location>
        <begin position="116"/>
        <end position="267"/>
    </location>
</feature>
<evidence type="ECO:0000259" key="3">
    <source>
        <dbReference type="PROSITE" id="PS51848"/>
    </source>
</evidence>
<dbReference type="PANTHER" id="PTHR23167">
    <property type="entry name" value="CALPONIN HOMOLOGY DOMAIN-CONTAINING PROTEIN DDB_G0272472-RELATED"/>
    <property type="match status" value="1"/>
</dbReference>
<feature type="compositionally biased region" description="Polar residues" evidence="2">
    <location>
        <begin position="63"/>
        <end position="74"/>
    </location>
</feature>
<keyword evidence="5" id="KW-1185">Reference proteome</keyword>
<dbReference type="EMBL" id="JAGTTL010000027">
    <property type="protein sequence ID" value="KAK6301073.1"/>
    <property type="molecule type" value="Genomic_DNA"/>
</dbReference>
<dbReference type="PANTHER" id="PTHR23167:SF87">
    <property type="entry name" value="MICAL-LIKE PROTEIN 2"/>
    <property type="match status" value="1"/>
</dbReference>
<name>A0AAN8KZT7_9TELE</name>
<dbReference type="Proteomes" id="UP001356427">
    <property type="component" value="Unassembled WGS sequence"/>
</dbReference>
<dbReference type="SMART" id="SM01203">
    <property type="entry name" value="DUF3585"/>
    <property type="match status" value="1"/>
</dbReference>
<evidence type="ECO:0000256" key="1">
    <source>
        <dbReference type="SAM" id="Coils"/>
    </source>
</evidence>
<reference evidence="4 5" key="1">
    <citation type="submission" date="2021-04" db="EMBL/GenBank/DDBJ databases">
        <authorList>
            <person name="De Guttry C."/>
            <person name="Zahm M."/>
            <person name="Klopp C."/>
            <person name="Cabau C."/>
            <person name="Louis A."/>
            <person name="Berthelot C."/>
            <person name="Parey E."/>
            <person name="Roest Crollius H."/>
            <person name="Montfort J."/>
            <person name="Robinson-Rechavi M."/>
            <person name="Bucao C."/>
            <person name="Bouchez O."/>
            <person name="Gislard M."/>
            <person name="Lluch J."/>
            <person name="Milhes M."/>
            <person name="Lampietro C."/>
            <person name="Lopez Roques C."/>
            <person name="Donnadieu C."/>
            <person name="Braasch I."/>
            <person name="Desvignes T."/>
            <person name="Postlethwait J."/>
            <person name="Bobe J."/>
            <person name="Wedekind C."/>
            <person name="Guiguen Y."/>
        </authorList>
    </citation>
    <scope>NUCLEOTIDE SEQUENCE [LARGE SCALE GENOMIC DNA]</scope>
    <source>
        <strain evidence="4">Cs_M1</strain>
        <tissue evidence="4">Blood</tissue>
    </source>
</reference>
<comment type="caution">
    <text evidence="4">The sequence shown here is derived from an EMBL/GenBank/DDBJ whole genome shotgun (WGS) entry which is preliminary data.</text>
</comment>
<dbReference type="InterPro" id="IPR050540">
    <property type="entry name" value="F-actin_Monoox_Mical"/>
</dbReference>
<sequence length="294" mass="32922">MAPRATPPNNSLAAADNSSSPADWRSSLKPASKPAGPKESSPLHTDIKKAETPSRPWAGGSGNPQASGPTGSTLAPSIPPQASSPSPLNTGPGTWGFLTGKSSTTANGTKTDTKTPKPGKPDYIPKEEILRELQEIEDSVNELERKGVDLEKQLRACEEKGEEDVVMDDLMVEWFNLIRNKQVSMRRESELVYIAKTQDLEEQQPSVEQELRRLMDKPERLKTLWDRRREEELMAKLVEIVNDRNAIIDGLDDDRLREDEEDEQLNKMMKTLDTKKEKKKKSGFKLFGWNKKEG</sequence>
<organism evidence="4 5">
    <name type="scientific">Coregonus suidteri</name>
    <dbReference type="NCBI Taxonomy" id="861788"/>
    <lineage>
        <taxon>Eukaryota</taxon>
        <taxon>Metazoa</taxon>
        <taxon>Chordata</taxon>
        <taxon>Craniata</taxon>
        <taxon>Vertebrata</taxon>
        <taxon>Euteleostomi</taxon>
        <taxon>Actinopterygii</taxon>
        <taxon>Neopterygii</taxon>
        <taxon>Teleostei</taxon>
        <taxon>Protacanthopterygii</taxon>
        <taxon>Salmoniformes</taxon>
        <taxon>Salmonidae</taxon>
        <taxon>Coregoninae</taxon>
        <taxon>Coregonus</taxon>
    </lineage>
</organism>
<dbReference type="InterPro" id="IPR022735">
    <property type="entry name" value="bMERB_dom"/>
</dbReference>
<dbReference type="Pfam" id="PF12130">
    <property type="entry name" value="bMERB_dom"/>
    <property type="match status" value="1"/>
</dbReference>
<dbReference type="AlphaFoldDB" id="A0AAN8KZT7"/>
<keyword evidence="1" id="KW-0175">Coiled coil</keyword>
<feature type="region of interest" description="Disordered" evidence="2">
    <location>
        <begin position="1"/>
        <end position="125"/>
    </location>
</feature>
<evidence type="ECO:0000256" key="2">
    <source>
        <dbReference type="SAM" id="MobiDB-lite"/>
    </source>
</evidence>
<proteinExistence type="predicted"/>
<gene>
    <name evidence="4" type="ORF">J4Q44_G00291710</name>
</gene>
<accession>A0AAN8KZT7</accession>
<feature type="compositionally biased region" description="Low complexity" evidence="2">
    <location>
        <begin position="7"/>
        <end position="23"/>
    </location>
</feature>
<evidence type="ECO:0000313" key="5">
    <source>
        <dbReference type="Proteomes" id="UP001356427"/>
    </source>
</evidence>
<feature type="coiled-coil region" evidence="1">
    <location>
        <begin position="126"/>
        <end position="160"/>
    </location>
</feature>
<protein>
    <recommendedName>
        <fullName evidence="3">BMERB domain-containing protein</fullName>
    </recommendedName>
</protein>
<evidence type="ECO:0000313" key="4">
    <source>
        <dbReference type="EMBL" id="KAK6301073.1"/>
    </source>
</evidence>